<evidence type="ECO:0000256" key="1">
    <source>
        <dbReference type="ARBA" id="ARBA00023015"/>
    </source>
</evidence>
<evidence type="ECO:0000256" key="3">
    <source>
        <dbReference type="ARBA" id="ARBA00023163"/>
    </source>
</evidence>
<dbReference type="SUPFAM" id="SSF46785">
    <property type="entry name" value="Winged helix' DNA-binding domain"/>
    <property type="match status" value="1"/>
</dbReference>
<keyword evidence="3" id="KW-0804">Transcription</keyword>
<accession>A0A222VLA9</accession>
<dbReference type="PANTHER" id="PTHR30136:SF39">
    <property type="entry name" value="TRANSCRIPTIONAL REGULATORY PROTEIN"/>
    <property type="match status" value="1"/>
</dbReference>
<dbReference type="Gene3D" id="3.30.450.40">
    <property type="match status" value="1"/>
</dbReference>
<dbReference type="PROSITE" id="PS51077">
    <property type="entry name" value="HTH_ICLR"/>
    <property type="match status" value="1"/>
</dbReference>
<dbReference type="InterPro" id="IPR036388">
    <property type="entry name" value="WH-like_DNA-bd_sf"/>
</dbReference>
<evidence type="ECO:0000313" key="4">
    <source>
        <dbReference type="EMBL" id="SDC48584.1"/>
    </source>
</evidence>
<gene>
    <name evidence="4" type="ORF">SAMN05421630_102284</name>
</gene>
<dbReference type="RefSeq" id="WP_091799740.1">
    <property type="nucleotide sequence ID" value="NZ_CP016353.1"/>
</dbReference>
<dbReference type="PROSITE" id="PS51078">
    <property type="entry name" value="ICLR_ED"/>
    <property type="match status" value="1"/>
</dbReference>
<proteinExistence type="predicted"/>
<protein>
    <submittedName>
        <fullName evidence="4">Transcriptional regulator, IclR family</fullName>
    </submittedName>
</protein>
<name>A0A222VLA9_9PSEU</name>
<sequence length="239" mass="25129">MGQHNPENQQSGIGVLDKAVAVLHAVAEEPCGLAELCARTGLPRATAHRLAVGLEVHRLLRRGPDGRWRPGAALGELAGGTTDPLLDAASIILPKLRDITGESVQLYRRDGVQRVCVSTAEPPSGLRDTVPVGTRLSMTAGSGAKVLVAWADSHTQRTVLADAVYGERTLLEVRRRGWAQSVAEREPGVASVSAPVRDSSGTVIAAVSVSGPVERIGRKPGARWAADLLAAADALQERL</sequence>
<evidence type="ECO:0000256" key="2">
    <source>
        <dbReference type="ARBA" id="ARBA00023125"/>
    </source>
</evidence>
<dbReference type="InterPro" id="IPR050707">
    <property type="entry name" value="HTH_MetabolicPath_Reg"/>
</dbReference>
<dbReference type="Gene3D" id="1.10.10.10">
    <property type="entry name" value="Winged helix-like DNA-binding domain superfamily/Winged helix DNA-binding domain"/>
    <property type="match status" value="1"/>
</dbReference>
<dbReference type="PANTHER" id="PTHR30136">
    <property type="entry name" value="HELIX-TURN-HELIX TRANSCRIPTIONAL REGULATOR, ICLR FAMILY"/>
    <property type="match status" value="1"/>
</dbReference>
<keyword evidence="1" id="KW-0805">Transcription regulation</keyword>
<organism evidence="4 5">
    <name type="scientific">Prauserella marina</name>
    <dbReference type="NCBI Taxonomy" id="530584"/>
    <lineage>
        <taxon>Bacteria</taxon>
        <taxon>Bacillati</taxon>
        <taxon>Actinomycetota</taxon>
        <taxon>Actinomycetes</taxon>
        <taxon>Pseudonocardiales</taxon>
        <taxon>Pseudonocardiaceae</taxon>
        <taxon>Prauserella</taxon>
    </lineage>
</organism>
<dbReference type="GO" id="GO:0045892">
    <property type="term" value="P:negative regulation of DNA-templated transcription"/>
    <property type="evidence" value="ECO:0007669"/>
    <property type="project" value="TreeGrafter"/>
</dbReference>
<evidence type="ECO:0000313" key="5">
    <source>
        <dbReference type="Proteomes" id="UP000199494"/>
    </source>
</evidence>
<dbReference type="EMBL" id="FMZE01000002">
    <property type="protein sequence ID" value="SDC48584.1"/>
    <property type="molecule type" value="Genomic_DNA"/>
</dbReference>
<dbReference type="KEGG" id="pmad:BAY61_06385"/>
<dbReference type="STRING" id="530584.SAMN05421630_102284"/>
<dbReference type="SUPFAM" id="SSF55781">
    <property type="entry name" value="GAF domain-like"/>
    <property type="match status" value="1"/>
</dbReference>
<dbReference type="InterPro" id="IPR036390">
    <property type="entry name" value="WH_DNA-bd_sf"/>
</dbReference>
<dbReference type="InterPro" id="IPR029016">
    <property type="entry name" value="GAF-like_dom_sf"/>
</dbReference>
<dbReference type="Pfam" id="PF09339">
    <property type="entry name" value="HTH_IclR"/>
    <property type="match status" value="1"/>
</dbReference>
<reference evidence="4 5" key="1">
    <citation type="submission" date="2016-10" db="EMBL/GenBank/DDBJ databases">
        <authorList>
            <person name="de Groot N.N."/>
        </authorList>
    </citation>
    <scope>NUCLEOTIDE SEQUENCE [LARGE SCALE GENOMIC DNA]</scope>
    <source>
        <strain evidence="4 5">CGMCC 4.5506</strain>
    </source>
</reference>
<dbReference type="GO" id="GO:0003700">
    <property type="term" value="F:DNA-binding transcription factor activity"/>
    <property type="evidence" value="ECO:0007669"/>
    <property type="project" value="TreeGrafter"/>
</dbReference>
<dbReference type="InterPro" id="IPR005471">
    <property type="entry name" value="Tscrpt_reg_IclR_N"/>
</dbReference>
<dbReference type="SMART" id="SM00346">
    <property type="entry name" value="HTH_ICLR"/>
    <property type="match status" value="1"/>
</dbReference>
<keyword evidence="5" id="KW-1185">Reference proteome</keyword>
<keyword evidence="2" id="KW-0238">DNA-binding</keyword>
<dbReference type="AlphaFoldDB" id="A0A222VLA9"/>
<dbReference type="Proteomes" id="UP000199494">
    <property type="component" value="Unassembled WGS sequence"/>
</dbReference>
<dbReference type="OrthoDB" id="4319317at2"/>
<dbReference type="Pfam" id="PF01614">
    <property type="entry name" value="IclR_C"/>
    <property type="match status" value="1"/>
</dbReference>
<dbReference type="GO" id="GO:0003677">
    <property type="term" value="F:DNA binding"/>
    <property type="evidence" value="ECO:0007669"/>
    <property type="project" value="UniProtKB-KW"/>
</dbReference>
<dbReference type="InterPro" id="IPR014757">
    <property type="entry name" value="Tscrpt_reg_IclR_C"/>
</dbReference>